<evidence type="ECO:0000256" key="2">
    <source>
        <dbReference type="SAM" id="Phobius"/>
    </source>
</evidence>
<evidence type="ECO:0000313" key="3">
    <source>
        <dbReference type="EMBL" id="MCC0093890.1"/>
    </source>
</evidence>
<evidence type="ECO:0000256" key="1">
    <source>
        <dbReference type="SAM" id="MobiDB-lite"/>
    </source>
</evidence>
<feature type="region of interest" description="Disordered" evidence="1">
    <location>
        <begin position="224"/>
        <end position="274"/>
    </location>
</feature>
<dbReference type="EMBL" id="JAINUL010000001">
    <property type="protein sequence ID" value="MCC0093890.1"/>
    <property type="molecule type" value="Genomic_DNA"/>
</dbReference>
<dbReference type="InterPro" id="IPR025495">
    <property type="entry name" value="DUF4386"/>
</dbReference>
<name>A0ABS8DYE1_9ACTN</name>
<feature type="compositionally biased region" description="Low complexity" evidence="1">
    <location>
        <begin position="229"/>
        <end position="250"/>
    </location>
</feature>
<dbReference type="RefSeq" id="WP_229334506.1">
    <property type="nucleotide sequence ID" value="NZ_JAINUL010000001.1"/>
</dbReference>
<sequence>MGSTRKTAVVTGVLFLVTEVAAIGGLVLYGPVLHDAGYVLGPGADPRVFLGALCEFVLALAVIGTGVALYPVVRRQNEGAALGYVCGRLLEAAVIVVGIISVLSVVTLRRESAGAPGGEAASLVTAADTLVAIHDWTFLLGPNFVLGANTLVLACLMYRSRLVPRPLAVLGLIGGTLICASATAVLFGLYEQVSAAGTLAALPVFAWEVGLAIRLLAKGFTGARDPRAEAPGSEGPRAGGAAAEGSGEPAQLPNTCEKWADSPETVGGHSLAPR</sequence>
<keyword evidence="2" id="KW-0812">Transmembrane</keyword>
<gene>
    <name evidence="3" type="ORF">K7B10_03620</name>
</gene>
<reference evidence="3 4" key="1">
    <citation type="submission" date="2021-08" db="EMBL/GenBank/DDBJ databases">
        <title>Genomic Architecture of Streptomyces flavotricini NGL1 and Streptomyces erythrochromogenes HMS4 With Differential Plant Beneficial attributes and laccase production capabilities.</title>
        <authorList>
            <person name="Salwan R."/>
            <person name="Kaur R."/>
            <person name="Sharma V."/>
        </authorList>
    </citation>
    <scope>NUCLEOTIDE SEQUENCE [LARGE SCALE GENOMIC DNA]</scope>
    <source>
        <strain evidence="3 4">NGL1</strain>
    </source>
</reference>
<dbReference type="Proteomes" id="UP001520654">
    <property type="component" value="Unassembled WGS sequence"/>
</dbReference>
<dbReference type="Pfam" id="PF14329">
    <property type="entry name" value="DUF4386"/>
    <property type="match status" value="1"/>
</dbReference>
<feature type="transmembrane region" description="Helical" evidence="2">
    <location>
        <begin position="85"/>
        <end position="106"/>
    </location>
</feature>
<feature type="transmembrane region" description="Helical" evidence="2">
    <location>
        <begin position="196"/>
        <end position="217"/>
    </location>
</feature>
<accession>A0ABS8DYE1</accession>
<feature type="transmembrane region" description="Helical" evidence="2">
    <location>
        <begin position="136"/>
        <end position="156"/>
    </location>
</feature>
<feature type="transmembrane region" description="Helical" evidence="2">
    <location>
        <begin position="168"/>
        <end position="190"/>
    </location>
</feature>
<organism evidence="3 4">
    <name type="scientific">Streptomyces flavotricini</name>
    <dbReference type="NCBI Taxonomy" id="66888"/>
    <lineage>
        <taxon>Bacteria</taxon>
        <taxon>Bacillati</taxon>
        <taxon>Actinomycetota</taxon>
        <taxon>Actinomycetes</taxon>
        <taxon>Kitasatosporales</taxon>
        <taxon>Streptomycetaceae</taxon>
        <taxon>Streptomyces</taxon>
    </lineage>
</organism>
<evidence type="ECO:0000313" key="4">
    <source>
        <dbReference type="Proteomes" id="UP001520654"/>
    </source>
</evidence>
<comment type="caution">
    <text evidence="3">The sequence shown here is derived from an EMBL/GenBank/DDBJ whole genome shotgun (WGS) entry which is preliminary data.</text>
</comment>
<keyword evidence="2" id="KW-1133">Transmembrane helix</keyword>
<feature type="transmembrane region" description="Helical" evidence="2">
    <location>
        <begin position="7"/>
        <end position="29"/>
    </location>
</feature>
<proteinExistence type="predicted"/>
<protein>
    <submittedName>
        <fullName evidence="3">DUF4386 domain-containing protein</fullName>
    </submittedName>
</protein>
<keyword evidence="4" id="KW-1185">Reference proteome</keyword>
<keyword evidence="2" id="KW-0472">Membrane</keyword>
<feature type="transmembrane region" description="Helical" evidence="2">
    <location>
        <begin position="49"/>
        <end position="73"/>
    </location>
</feature>